<evidence type="ECO:0000313" key="12">
    <source>
        <dbReference type="EMBL" id="CAJ35231.1"/>
    </source>
</evidence>
<evidence type="ECO:0000256" key="8">
    <source>
        <dbReference type="ARBA" id="ARBA00046520"/>
    </source>
</evidence>
<dbReference type="KEGG" id="rci:LRC243"/>
<reference evidence="12 13" key="1">
    <citation type="journal article" date="2006" name="Science">
        <title>Genome of rice cluster I archaea -- the key methane producers in the rice rhizosphere.</title>
        <authorList>
            <person name="Erkel C."/>
            <person name="Kube M."/>
            <person name="Reinhardt R."/>
            <person name="Liesack W."/>
        </authorList>
    </citation>
    <scope>NUCLEOTIDE SEQUENCE [LARGE SCALE GENOMIC DNA]</scope>
    <source>
        <strain evidence="13">DSM 22066 / NBRC 105507 / MRE50</strain>
    </source>
</reference>
<dbReference type="InterPro" id="IPR007506">
    <property type="entry name" value="PMDh-L-like_dom"/>
</dbReference>
<dbReference type="Pfam" id="PF04412">
    <property type="entry name" value="AcnX"/>
    <property type="match status" value="1"/>
</dbReference>
<evidence type="ECO:0000256" key="10">
    <source>
        <dbReference type="ARBA" id="ARBA00047196"/>
    </source>
</evidence>
<evidence type="ECO:0000256" key="2">
    <source>
        <dbReference type="ARBA" id="ARBA00023004"/>
    </source>
</evidence>
<dbReference type="GO" id="GO:0008299">
    <property type="term" value="P:isoprenoid biosynthetic process"/>
    <property type="evidence" value="ECO:0007669"/>
    <property type="project" value="UniProtKB-KW"/>
</dbReference>
<comment type="catalytic activity">
    <reaction evidence="5">
        <text>(R)-5-phosphomevalonate = (2E)-3-methyl-5-phosphooxypent-2-enoate + H2O</text>
        <dbReference type="Rhea" id="RHEA:78975"/>
        <dbReference type="ChEBI" id="CHEBI:15377"/>
        <dbReference type="ChEBI" id="CHEBI:58146"/>
        <dbReference type="ChEBI" id="CHEBI:229665"/>
        <dbReference type="EC" id="4.2.1.182"/>
    </reaction>
    <physiologicalReaction direction="left-to-right" evidence="5">
        <dbReference type="Rhea" id="RHEA:78976"/>
    </physiologicalReaction>
</comment>
<evidence type="ECO:0000256" key="4">
    <source>
        <dbReference type="ARBA" id="ARBA00023239"/>
    </source>
</evidence>
<dbReference type="eggNOG" id="arCOG04278">
    <property type="taxonomic scope" value="Archaea"/>
</dbReference>
<dbReference type="AlphaFoldDB" id="Q0W8R2"/>
<evidence type="ECO:0000313" key="13">
    <source>
        <dbReference type="Proteomes" id="UP000000663"/>
    </source>
</evidence>
<keyword evidence="2" id="KW-0408">Iron</keyword>
<evidence type="ECO:0000256" key="3">
    <source>
        <dbReference type="ARBA" id="ARBA00023229"/>
    </source>
</evidence>
<dbReference type="EC" id="4.2.1.182" evidence="9"/>
<proteinExistence type="inferred from homology"/>
<protein>
    <recommendedName>
        <fullName evidence="10">Phosphomevalonate dehydratase large subunit</fullName>
        <ecNumber evidence="9">4.2.1.182</ecNumber>
    </recommendedName>
</protein>
<evidence type="ECO:0000256" key="9">
    <source>
        <dbReference type="ARBA" id="ARBA00047176"/>
    </source>
</evidence>
<evidence type="ECO:0000256" key="6">
    <source>
        <dbReference type="ARBA" id="ARBA00045299"/>
    </source>
</evidence>
<comment type="function">
    <text evidence="6">Component of a hydro-lyase that catalyzes the dehydration of mevalonate 5-phosphate (MVA5P) to form trans-anhydromevalonate 5-phosphate (tAHMP). Involved in the archaeal mevalonate (MVA) pathway, which provides fundamental precursors for isoprenoid biosynthesis, such as isopentenyl diphosphate (IPP) and dimethylallyl diphosphate (DMAPP).</text>
</comment>
<name>Q0W8R2_METAR</name>
<dbReference type="PATRIC" id="fig|351160.9.peg.3022"/>
<dbReference type="GO" id="GO:0016829">
    <property type="term" value="F:lyase activity"/>
    <property type="evidence" value="ECO:0007669"/>
    <property type="project" value="UniProtKB-KW"/>
</dbReference>
<organism evidence="12 13">
    <name type="scientific">Methanocella arvoryzae (strain DSM 22066 / NBRC 105507 / MRE50)</name>
    <dbReference type="NCBI Taxonomy" id="351160"/>
    <lineage>
        <taxon>Archaea</taxon>
        <taxon>Methanobacteriati</taxon>
        <taxon>Methanobacteriota</taxon>
        <taxon>Stenosarchaea group</taxon>
        <taxon>Methanomicrobia</taxon>
        <taxon>Methanocellales</taxon>
        <taxon>Methanocellaceae</taxon>
        <taxon>Methanocella</taxon>
    </lineage>
</organism>
<dbReference type="RefSeq" id="WP_012037259.1">
    <property type="nucleotide sequence ID" value="NC_009464.1"/>
</dbReference>
<dbReference type="PANTHER" id="PTHR36577:SF3">
    <property type="entry name" value="DUF521 DOMAIN PROTEIN (AFU_ORTHOLOGUE AFUA_6G00490)"/>
    <property type="match status" value="1"/>
</dbReference>
<dbReference type="EMBL" id="AM114193">
    <property type="protein sequence ID" value="CAJ35231.1"/>
    <property type="molecule type" value="Genomic_DNA"/>
</dbReference>
<comment type="subunit">
    <text evidence="8">Heterodimer composed of a large subunit (PMDh-L) and a small subunit (PMDh-S).</text>
</comment>
<sequence length="409" mass="45324">MYLTREEENIYNGEQGPTLQKMMEILVALGDIYDAKKLIQVKSAQIAGVSYKTIGDAGLEWIQDLEGKVRIPAVLNPMGMDREAFVEMGIDPHFAKKQEEIIRAYEKLGIRPECTCTPYYLNRPRFGDHLAWSESSAVCFANSVLGARTNREGGPSALAAALIGKTPYYGLHITENRYPTVTVKVDEPIHGAEYGALGYLAGRQIGDGIPIFKLKSTPTEDELKHLGAALAASGAVALFHVLHVSPEQYVLPPDKMDREPQRLESEDDWQVPERFFLPRERIEVDIAEIRETARQKASPDIIALGCPHASREELEEILSLLHGRKVKKEVWVCTGRSLGEKNPELIQQLRSSGIKVLYDTCMVVSPAANQFKCMMVNSGKALKYTPAMCGVDAVMGTTEECIEVACRGD</sequence>
<dbReference type="CDD" id="cd01355">
    <property type="entry name" value="AcnX"/>
    <property type="match status" value="1"/>
</dbReference>
<comment type="pathway">
    <text evidence="1">Isoprenoid biosynthesis; isopentenyl diphosphate biosynthesis via mevalonate pathway.</text>
</comment>
<evidence type="ECO:0000259" key="11">
    <source>
        <dbReference type="Pfam" id="PF04412"/>
    </source>
</evidence>
<evidence type="ECO:0000256" key="1">
    <source>
        <dbReference type="ARBA" id="ARBA00005092"/>
    </source>
</evidence>
<keyword evidence="4" id="KW-0456">Lyase</keyword>
<dbReference type="STRING" id="351160.LRC243"/>
<evidence type="ECO:0000256" key="5">
    <source>
        <dbReference type="ARBA" id="ARBA00045120"/>
    </source>
</evidence>
<dbReference type="GeneID" id="5143722"/>
<gene>
    <name evidence="12" type="ORF">LRC243</name>
</gene>
<dbReference type="OrthoDB" id="25253at2157"/>
<evidence type="ECO:0000256" key="7">
    <source>
        <dbReference type="ARBA" id="ARBA00046333"/>
    </source>
</evidence>
<comment type="similarity">
    <text evidence="7">Belongs to the AcnX type II large subunit family.</text>
</comment>
<feature type="domain" description="Phosphomevalonate dehydratase large subunit-like" evidence="11">
    <location>
        <begin position="1"/>
        <end position="403"/>
    </location>
</feature>
<dbReference type="PANTHER" id="PTHR36577">
    <property type="entry name" value="DUF521 DOMAIN PROTEIN (AFU_ORTHOLOGUE AFUA_6G00490)"/>
    <property type="match status" value="1"/>
</dbReference>
<keyword evidence="13" id="KW-1185">Reference proteome</keyword>
<keyword evidence="3" id="KW-0414">Isoprene biosynthesis</keyword>
<dbReference type="Proteomes" id="UP000000663">
    <property type="component" value="Chromosome"/>
</dbReference>
<accession>Q0W8R2</accession>